<keyword evidence="2" id="KW-1185">Reference proteome</keyword>
<sequence length="206" mass="22424">MGRAEANMKPRATKTKCALFWHRTHGQHGTARGWGPLGGVSPPAILGAVLIQPLRGVGRQARGCFTVAKTRFMKIKAVPATTWGPKCKILRPLLKTLAGGSTNSSTGQWRAATRLRCRRRSAWRSSTPAPPASSLAFASGLLGQLLKRRLAFSRWRALRRCGVPSAICSRACAVARLERHAEALFPPSNPTHSALRLMAGKLHEHR</sequence>
<proteinExistence type="predicted"/>
<organism evidence="1 2">
    <name type="scientific">Trypanosoma conorhini</name>
    <dbReference type="NCBI Taxonomy" id="83891"/>
    <lineage>
        <taxon>Eukaryota</taxon>
        <taxon>Discoba</taxon>
        <taxon>Euglenozoa</taxon>
        <taxon>Kinetoplastea</taxon>
        <taxon>Metakinetoplastina</taxon>
        <taxon>Trypanosomatida</taxon>
        <taxon>Trypanosomatidae</taxon>
        <taxon>Trypanosoma</taxon>
    </lineage>
</organism>
<comment type="caution">
    <text evidence="1">The sequence shown here is derived from an EMBL/GenBank/DDBJ whole genome shotgun (WGS) entry which is preliminary data.</text>
</comment>
<dbReference type="EMBL" id="MKKU01000116">
    <property type="protein sequence ID" value="RNF23518.1"/>
    <property type="molecule type" value="Genomic_DNA"/>
</dbReference>
<protein>
    <submittedName>
        <fullName evidence="1">Uncharacterized protein</fullName>
    </submittedName>
</protein>
<evidence type="ECO:0000313" key="1">
    <source>
        <dbReference type="EMBL" id="RNF23518.1"/>
    </source>
</evidence>
<evidence type="ECO:0000313" key="2">
    <source>
        <dbReference type="Proteomes" id="UP000284403"/>
    </source>
</evidence>
<dbReference type="RefSeq" id="XP_029230191.1">
    <property type="nucleotide sequence ID" value="XM_029369733.1"/>
</dbReference>
<dbReference type="GeneID" id="40316421"/>
<dbReference type="Proteomes" id="UP000284403">
    <property type="component" value="Unassembled WGS sequence"/>
</dbReference>
<accession>A0A3S5ITU6</accession>
<name>A0A3S5ITU6_9TRYP</name>
<gene>
    <name evidence="1" type="ORF">Tco025E_02810</name>
</gene>
<reference evidence="1 2" key="1">
    <citation type="journal article" date="2018" name="BMC Genomics">
        <title>Genomic comparison of Trypanosoma conorhini and Trypanosoma rangeli to Trypanosoma cruzi strains of high and low virulence.</title>
        <authorList>
            <person name="Bradwell K.R."/>
            <person name="Koparde V.N."/>
            <person name="Matveyev A.V."/>
            <person name="Serrano M.G."/>
            <person name="Alves J.M."/>
            <person name="Parikh H."/>
            <person name="Huang B."/>
            <person name="Lee V."/>
            <person name="Espinosa-Alvarez O."/>
            <person name="Ortiz P.A."/>
            <person name="Costa-Martins A.G."/>
            <person name="Teixeira M.M."/>
            <person name="Buck G.A."/>
        </authorList>
    </citation>
    <scope>NUCLEOTIDE SEQUENCE [LARGE SCALE GENOMIC DNA]</scope>
    <source>
        <strain evidence="1 2">025E</strain>
    </source>
</reference>
<dbReference type="AlphaFoldDB" id="A0A3S5ITU6"/>